<dbReference type="PANTHER" id="PTHR10509">
    <property type="entry name" value="O-METHYLTRANSFERASE-RELATED"/>
    <property type="match status" value="1"/>
</dbReference>
<keyword evidence="5" id="KW-1185">Reference proteome</keyword>
<organism evidence="4 5">
    <name type="scientific">Actinotalea lenta</name>
    <dbReference type="NCBI Taxonomy" id="3064654"/>
    <lineage>
        <taxon>Bacteria</taxon>
        <taxon>Bacillati</taxon>
        <taxon>Actinomycetota</taxon>
        <taxon>Actinomycetes</taxon>
        <taxon>Micrococcales</taxon>
        <taxon>Cellulomonadaceae</taxon>
        <taxon>Actinotalea</taxon>
    </lineage>
</organism>
<dbReference type="GO" id="GO:0032259">
    <property type="term" value="P:methylation"/>
    <property type="evidence" value="ECO:0007669"/>
    <property type="project" value="UniProtKB-KW"/>
</dbReference>
<dbReference type="EMBL" id="JAUQYP010000001">
    <property type="protein sequence ID" value="MDO8106891.1"/>
    <property type="molecule type" value="Genomic_DNA"/>
</dbReference>
<dbReference type="SUPFAM" id="SSF53335">
    <property type="entry name" value="S-adenosyl-L-methionine-dependent methyltransferases"/>
    <property type="match status" value="1"/>
</dbReference>
<sequence length="190" mass="19884">MLLRATERASELGCGAVSPGTGALLQVLAAGLRATAVAEVGTGAGVSGLWLLRGMAADGVLTTIDSEAEHQRAAKVAFAEEQVRAIRTRTITGRARDVLPRLADGAYDMVLVDADPLQAAEHVEQAVRLLRPGGLVLVPHALAGDRVPDPARRDELTTAMRELGRSVRDDERLVAAITPSGDGLLVAAKR</sequence>
<keyword evidence="2 4" id="KW-0808">Transferase</keyword>
<accession>A0ABT9D7Q9</accession>
<reference evidence="4 5" key="1">
    <citation type="submission" date="2023-07" db="EMBL/GenBank/DDBJ databases">
        <title>Description of novel actinomycetes strains, isolated from tidal flat sediment.</title>
        <authorList>
            <person name="Lu C."/>
        </authorList>
    </citation>
    <scope>NUCLEOTIDE SEQUENCE [LARGE SCALE GENOMIC DNA]</scope>
    <source>
        <strain evidence="4 5">SYSU T00b441</strain>
    </source>
</reference>
<dbReference type="Proteomes" id="UP001232536">
    <property type="component" value="Unassembled WGS sequence"/>
</dbReference>
<dbReference type="GO" id="GO:0008168">
    <property type="term" value="F:methyltransferase activity"/>
    <property type="evidence" value="ECO:0007669"/>
    <property type="project" value="UniProtKB-KW"/>
</dbReference>
<protein>
    <submittedName>
        <fullName evidence="4">O-methyltransferase</fullName>
        <ecNumber evidence="4">2.1.1.-</ecNumber>
    </submittedName>
</protein>
<name>A0ABT9D7Q9_9CELL</name>
<gene>
    <name evidence="4" type="ORF">Q6348_06730</name>
</gene>
<dbReference type="Pfam" id="PF01596">
    <property type="entry name" value="Methyltransf_3"/>
    <property type="match status" value="1"/>
</dbReference>
<dbReference type="EC" id="2.1.1.-" evidence="4"/>
<evidence type="ECO:0000313" key="4">
    <source>
        <dbReference type="EMBL" id="MDO8106891.1"/>
    </source>
</evidence>
<dbReference type="PANTHER" id="PTHR10509:SF85">
    <property type="entry name" value="O-METHYLTRANSFERASE RV1220C-RELATED"/>
    <property type="match status" value="1"/>
</dbReference>
<comment type="caution">
    <text evidence="4">The sequence shown here is derived from an EMBL/GenBank/DDBJ whole genome shotgun (WGS) entry which is preliminary data.</text>
</comment>
<evidence type="ECO:0000256" key="1">
    <source>
        <dbReference type="ARBA" id="ARBA00022603"/>
    </source>
</evidence>
<keyword evidence="3" id="KW-0949">S-adenosyl-L-methionine</keyword>
<dbReference type="Gene3D" id="3.40.50.150">
    <property type="entry name" value="Vaccinia Virus protein VP39"/>
    <property type="match status" value="1"/>
</dbReference>
<dbReference type="PROSITE" id="PS51682">
    <property type="entry name" value="SAM_OMT_I"/>
    <property type="match status" value="1"/>
</dbReference>
<dbReference type="InterPro" id="IPR050362">
    <property type="entry name" value="Cation-dep_OMT"/>
</dbReference>
<keyword evidence="1 4" id="KW-0489">Methyltransferase</keyword>
<dbReference type="InterPro" id="IPR029063">
    <property type="entry name" value="SAM-dependent_MTases_sf"/>
</dbReference>
<dbReference type="RefSeq" id="WP_304600529.1">
    <property type="nucleotide sequence ID" value="NZ_JAUQYO010000001.1"/>
</dbReference>
<evidence type="ECO:0000256" key="3">
    <source>
        <dbReference type="ARBA" id="ARBA00022691"/>
    </source>
</evidence>
<evidence type="ECO:0000313" key="5">
    <source>
        <dbReference type="Proteomes" id="UP001232536"/>
    </source>
</evidence>
<proteinExistence type="predicted"/>
<evidence type="ECO:0000256" key="2">
    <source>
        <dbReference type="ARBA" id="ARBA00022679"/>
    </source>
</evidence>
<dbReference type="CDD" id="cd02440">
    <property type="entry name" value="AdoMet_MTases"/>
    <property type="match status" value="1"/>
</dbReference>
<dbReference type="InterPro" id="IPR002935">
    <property type="entry name" value="SAM_O-MeTrfase"/>
</dbReference>